<sequence length="217" mass="24460">MSLLKNHRGPVFVIIRFPYDLTLTCKNALMKTLSIHANYSGCISGICTSMKVLEGNWPGTMGVAILTFKSLRDAELWKDSVPDIKQPDWLRGVDMLIVPIKHLPAPNKGFVQIMDMCLHDLASFEHNYACEAKEVLNYWGACAGVVSAPSDCIHKVKGLWDPNYLIINFWPSCQVFEEAMKSDQYKDLMNKRNHFSASHTCVFQLQPIVEANPCLVP</sequence>
<dbReference type="EMBL" id="AMQM01001661">
    <property type="status" value="NOT_ANNOTATED_CDS"/>
    <property type="molecule type" value="Genomic_DNA"/>
</dbReference>
<reference evidence="3" key="1">
    <citation type="submission" date="2012-12" db="EMBL/GenBank/DDBJ databases">
        <authorList>
            <person name="Hellsten U."/>
            <person name="Grimwood J."/>
            <person name="Chapman J.A."/>
            <person name="Shapiro H."/>
            <person name="Aerts A."/>
            <person name="Otillar R.P."/>
            <person name="Terry A.Y."/>
            <person name="Boore J.L."/>
            <person name="Simakov O."/>
            <person name="Marletaz F."/>
            <person name="Cho S.-J."/>
            <person name="Edsinger-Gonzales E."/>
            <person name="Havlak P."/>
            <person name="Kuo D.-H."/>
            <person name="Larsson T."/>
            <person name="Lv J."/>
            <person name="Arendt D."/>
            <person name="Savage R."/>
            <person name="Osoegawa K."/>
            <person name="de Jong P."/>
            <person name="Lindberg D.R."/>
            <person name="Seaver E.C."/>
            <person name="Weisblat D.A."/>
            <person name="Putnam N.H."/>
            <person name="Grigoriev I.V."/>
            <person name="Rokhsar D.S."/>
        </authorList>
    </citation>
    <scope>NUCLEOTIDE SEQUENCE</scope>
</reference>
<reference evidence="1 3" key="2">
    <citation type="journal article" date="2013" name="Nature">
        <title>Insights into bilaterian evolution from three spiralian genomes.</title>
        <authorList>
            <person name="Simakov O."/>
            <person name="Marletaz F."/>
            <person name="Cho S.J."/>
            <person name="Edsinger-Gonzales E."/>
            <person name="Havlak P."/>
            <person name="Hellsten U."/>
            <person name="Kuo D.H."/>
            <person name="Larsson T."/>
            <person name="Lv J."/>
            <person name="Arendt D."/>
            <person name="Savage R."/>
            <person name="Osoegawa K."/>
            <person name="de Jong P."/>
            <person name="Grimwood J."/>
            <person name="Chapman J.A."/>
            <person name="Shapiro H."/>
            <person name="Aerts A."/>
            <person name="Otillar R.P."/>
            <person name="Terry A.Y."/>
            <person name="Boore J.L."/>
            <person name="Grigoriev I.V."/>
            <person name="Lindberg D.R."/>
            <person name="Seaver E.C."/>
            <person name="Weisblat D.A."/>
            <person name="Putnam N.H."/>
            <person name="Rokhsar D.S."/>
        </authorList>
    </citation>
    <scope>NUCLEOTIDE SEQUENCE</scope>
</reference>
<dbReference type="EnsemblMetazoa" id="HelroT164430">
    <property type="protein sequence ID" value="HelroP164430"/>
    <property type="gene ID" value="HelroG164430"/>
</dbReference>
<dbReference type="InParanoid" id="T1EVE8"/>
<name>T1EVE8_HELRO</name>
<dbReference type="OMA" id="YACEAKE"/>
<evidence type="ECO:0000313" key="1">
    <source>
        <dbReference type="EMBL" id="ESN94569.1"/>
    </source>
</evidence>
<dbReference type="Gene3D" id="3.30.70.100">
    <property type="match status" value="1"/>
</dbReference>
<dbReference type="RefSeq" id="XP_009027619.1">
    <property type="nucleotide sequence ID" value="XM_009029371.1"/>
</dbReference>
<dbReference type="GeneID" id="20200548"/>
<protein>
    <recommendedName>
        <fullName evidence="4">DUF1330 domain-containing protein</fullName>
    </recommendedName>
</protein>
<reference evidence="2" key="3">
    <citation type="submission" date="2015-06" db="UniProtKB">
        <authorList>
            <consortium name="EnsemblMetazoa"/>
        </authorList>
    </citation>
    <scope>IDENTIFICATION</scope>
</reference>
<dbReference type="KEGG" id="hro:HELRODRAFT_164430"/>
<evidence type="ECO:0008006" key="4">
    <source>
        <dbReference type="Google" id="ProtNLM"/>
    </source>
</evidence>
<dbReference type="Proteomes" id="UP000015101">
    <property type="component" value="Unassembled WGS sequence"/>
</dbReference>
<dbReference type="CTD" id="20200548"/>
<dbReference type="HOGENOM" id="CLU_1273477_0_0_1"/>
<dbReference type="EMBL" id="KB097571">
    <property type="protein sequence ID" value="ESN94569.1"/>
    <property type="molecule type" value="Genomic_DNA"/>
</dbReference>
<evidence type="ECO:0000313" key="2">
    <source>
        <dbReference type="EnsemblMetazoa" id="HelroP164430"/>
    </source>
</evidence>
<proteinExistence type="predicted"/>
<accession>T1EVE8</accession>
<dbReference type="OrthoDB" id="6219776at2759"/>
<organism evidence="2 3">
    <name type="scientific">Helobdella robusta</name>
    <name type="common">Californian leech</name>
    <dbReference type="NCBI Taxonomy" id="6412"/>
    <lineage>
        <taxon>Eukaryota</taxon>
        <taxon>Metazoa</taxon>
        <taxon>Spiralia</taxon>
        <taxon>Lophotrochozoa</taxon>
        <taxon>Annelida</taxon>
        <taxon>Clitellata</taxon>
        <taxon>Hirudinea</taxon>
        <taxon>Rhynchobdellida</taxon>
        <taxon>Glossiphoniidae</taxon>
        <taxon>Helobdella</taxon>
    </lineage>
</organism>
<gene>
    <name evidence="2" type="primary">20200548</name>
    <name evidence="1" type="ORF">HELRODRAFT_164430</name>
</gene>
<evidence type="ECO:0000313" key="3">
    <source>
        <dbReference type="Proteomes" id="UP000015101"/>
    </source>
</evidence>
<dbReference type="AlphaFoldDB" id="T1EVE8"/>
<keyword evidence="3" id="KW-1185">Reference proteome</keyword>